<dbReference type="AlphaFoldDB" id="A0A392SP92"/>
<evidence type="ECO:0000313" key="2">
    <source>
        <dbReference type="Proteomes" id="UP000265520"/>
    </source>
</evidence>
<dbReference type="EMBL" id="LXQA010410002">
    <property type="protein sequence ID" value="MCI50004.1"/>
    <property type="molecule type" value="Genomic_DNA"/>
</dbReference>
<feature type="non-terminal residue" evidence="1">
    <location>
        <position position="73"/>
    </location>
</feature>
<keyword evidence="2" id="KW-1185">Reference proteome</keyword>
<reference evidence="1 2" key="1">
    <citation type="journal article" date="2018" name="Front. Plant Sci.">
        <title>Red Clover (Trifolium pratense) and Zigzag Clover (T. medium) - A Picture of Genomic Similarities and Differences.</title>
        <authorList>
            <person name="Dluhosova J."/>
            <person name="Istvanek J."/>
            <person name="Nedelnik J."/>
            <person name="Repkova J."/>
        </authorList>
    </citation>
    <scope>NUCLEOTIDE SEQUENCE [LARGE SCALE GENOMIC DNA]</scope>
    <source>
        <strain evidence="2">cv. 10/8</strain>
        <tissue evidence="1">Leaf</tissue>
    </source>
</reference>
<comment type="caution">
    <text evidence="1">The sequence shown here is derived from an EMBL/GenBank/DDBJ whole genome shotgun (WGS) entry which is preliminary data.</text>
</comment>
<organism evidence="1 2">
    <name type="scientific">Trifolium medium</name>
    <dbReference type="NCBI Taxonomy" id="97028"/>
    <lineage>
        <taxon>Eukaryota</taxon>
        <taxon>Viridiplantae</taxon>
        <taxon>Streptophyta</taxon>
        <taxon>Embryophyta</taxon>
        <taxon>Tracheophyta</taxon>
        <taxon>Spermatophyta</taxon>
        <taxon>Magnoliopsida</taxon>
        <taxon>eudicotyledons</taxon>
        <taxon>Gunneridae</taxon>
        <taxon>Pentapetalae</taxon>
        <taxon>rosids</taxon>
        <taxon>fabids</taxon>
        <taxon>Fabales</taxon>
        <taxon>Fabaceae</taxon>
        <taxon>Papilionoideae</taxon>
        <taxon>50 kb inversion clade</taxon>
        <taxon>NPAAA clade</taxon>
        <taxon>Hologalegina</taxon>
        <taxon>IRL clade</taxon>
        <taxon>Trifolieae</taxon>
        <taxon>Trifolium</taxon>
    </lineage>
</organism>
<name>A0A392SP92_9FABA</name>
<protein>
    <submittedName>
        <fullName evidence="1">Uncharacterized protein</fullName>
    </submittedName>
</protein>
<sequence>MERADVDMKVMRGLCANGIPFNVLRNPQFVQMLEAINMGPKGYKPPSFEKARTVLLDECKRSVEKDLAPIKDT</sequence>
<proteinExistence type="predicted"/>
<dbReference type="Proteomes" id="UP000265520">
    <property type="component" value="Unassembled WGS sequence"/>
</dbReference>
<evidence type="ECO:0000313" key="1">
    <source>
        <dbReference type="EMBL" id="MCI50004.1"/>
    </source>
</evidence>
<accession>A0A392SP92</accession>